<dbReference type="AlphaFoldDB" id="A0A8T2MHU4"/>
<dbReference type="EMBL" id="JAICCE010000002">
    <property type="protein sequence ID" value="KAG9281382.1"/>
    <property type="molecule type" value="Genomic_DNA"/>
</dbReference>
<gene>
    <name evidence="3" type="ORF">AMEX_G4190</name>
</gene>
<name>A0A8T2MHU4_ASTMX</name>
<evidence type="ECO:0000256" key="1">
    <source>
        <dbReference type="SAM" id="MobiDB-lite"/>
    </source>
</evidence>
<feature type="signal peptide" evidence="2">
    <location>
        <begin position="1"/>
        <end position="18"/>
    </location>
</feature>
<feature type="chain" id="PRO_5035941840" evidence="2">
    <location>
        <begin position="19"/>
        <end position="343"/>
    </location>
</feature>
<evidence type="ECO:0000256" key="2">
    <source>
        <dbReference type="SAM" id="SignalP"/>
    </source>
</evidence>
<evidence type="ECO:0000313" key="4">
    <source>
        <dbReference type="Proteomes" id="UP000752171"/>
    </source>
</evidence>
<feature type="region of interest" description="Disordered" evidence="1">
    <location>
        <begin position="262"/>
        <end position="282"/>
    </location>
</feature>
<sequence length="343" mass="38281">MAAFTPLLLLLMVFIVSAVQKEIHFYHISTVHYSPFHTTSPELPDTVRPDDENLDSEETQELFIHLLEIIYNSTEHAERNICEMERFSRGAVTLPNSTSDHGLTVLYRIATDDTVQCVVLNSDLPVDEEDSPSLSQVSRDYLVRRCMERIFRGCYEAATGSEDDFWFNSTFNNISDCVNSHLVRIILTAKPPAEEATREDLNDVLMDEDQGGEDSDQVKREFRTASIYFSVHLRVAAGDYEGQNRLIPARRRFAASKDIPLTLAGDDGDDGDEGQNRLPAGLTPDRRRFAASMDIPLTLANVCGEDDEGQNRLTAGLSPAGRKLAASMDIPLTLAETAESFDQ</sequence>
<accession>A0A8T2MHU4</accession>
<proteinExistence type="predicted"/>
<keyword evidence="2" id="KW-0732">Signal</keyword>
<evidence type="ECO:0000313" key="3">
    <source>
        <dbReference type="EMBL" id="KAG9281382.1"/>
    </source>
</evidence>
<reference evidence="3 4" key="1">
    <citation type="submission" date="2021-07" db="EMBL/GenBank/DDBJ databases">
        <authorList>
            <person name="Imarazene B."/>
            <person name="Zahm M."/>
            <person name="Klopp C."/>
            <person name="Cabau C."/>
            <person name="Beille S."/>
            <person name="Jouanno E."/>
            <person name="Castinel A."/>
            <person name="Lluch J."/>
            <person name="Gil L."/>
            <person name="Kuchtly C."/>
            <person name="Lopez Roques C."/>
            <person name="Donnadieu C."/>
            <person name="Parrinello H."/>
            <person name="Journot L."/>
            <person name="Du K."/>
            <person name="Schartl M."/>
            <person name="Retaux S."/>
            <person name="Guiguen Y."/>
        </authorList>
    </citation>
    <scope>NUCLEOTIDE SEQUENCE [LARGE SCALE GENOMIC DNA]</scope>
    <source>
        <strain evidence="3">Pach_M1</strain>
        <tissue evidence="3">Testis</tissue>
    </source>
</reference>
<organism evidence="3 4">
    <name type="scientific">Astyanax mexicanus</name>
    <name type="common">Blind cave fish</name>
    <name type="synonym">Astyanax fasciatus mexicanus</name>
    <dbReference type="NCBI Taxonomy" id="7994"/>
    <lineage>
        <taxon>Eukaryota</taxon>
        <taxon>Metazoa</taxon>
        <taxon>Chordata</taxon>
        <taxon>Craniata</taxon>
        <taxon>Vertebrata</taxon>
        <taxon>Euteleostomi</taxon>
        <taxon>Actinopterygii</taxon>
        <taxon>Neopterygii</taxon>
        <taxon>Teleostei</taxon>
        <taxon>Ostariophysi</taxon>
        <taxon>Characiformes</taxon>
        <taxon>Characoidei</taxon>
        <taxon>Acestrorhamphidae</taxon>
        <taxon>Acestrorhamphinae</taxon>
        <taxon>Astyanax</taxon>
    </lineage>
</organism>
<dbReference type="Proteomes" id="UP000752171">
    <property type="component" value="Unassembled WGS sequence"/>
</dbReference>
<comment type="caution">
    <text evidence="3">The sequence shown here is derived from an EMBL/GenBank/DDBJ whole genome shotgun (WGS) entry which is preliminary data.</text>
</comment>
<protein>
    <submittedName>
        <fullName evidence="3">Uncharacterized protein</fullName>
    </submittedName>
</protein>